<evidence type="ECO:0000256" key="1">
    <source>
        <dbReference type="SAM" id="MobiDB-lite"/>
    </source>
</evidence>
<dbReference type="EMBL" id="JH712161">
    <property type="protein sequence ID" value="EFO20280.1"/>
    <property type="molecule type" value="Genomic_DNA"/>
</dbReference>
<dbReference type="InParanoid" id="A0A1S0TU64"/>
<protein>
    <submittedName>
        <fullName evidence="2">Uncharacterized protein</fullName>
    </submittedName>
</protein>
<gene>
    <name evidence="2" type="ORF">LOAG_08212</name>
</gene>
<sequence length="71" mass="8468">MGKWEENTHSKKEKNDSSIHLPAQTPSHIYTYTHAYTYTHTYIHTYTYTYTTHTHILNFLSGFIHQPFTYA</sequence>
<dbReference type="CTD" id="9945638"/>
<dbReference type="RefSeq" id="XP_003143792.1">
    <property type="nucleotide sequence ID" value="XM_003143744.1"/>
</dbReference>
<reference evidence="2" key="1">
    <citation type="submission" date="2012-04" db="EMBL/GenBank/DDBJ databases">
        <title>The Genome Sequence of Loa loa.</title>
        <authorList>
            <consortium name="The Broad Institute Genome Sequencing Platform"/>
            <consortium name="Broad Institute Genome Sequencing Center for Infectious Disease"/>
            <person name="Nutman T.B."/>
            <person name="Fink D.L."/>
            <person name="Russ C."/>
            <person name="Young S."/>
            <person name="Zeng Q."/>
            <person name="Gargeya S."/>
            <person name="Alvarado L."/>
            <person name="Berlin A."/>
            <person name="Chapman S.B."/>
            <person name="Chen Z."/>
            <person name="Freedman E."/>
            <person name="Gellesch M."/>
            <person name="Goldberg J."/>
            <person name="Griggs A."/>
            <person name="Gujja S."/>
            <person name="Heilman E.R."/>
            <person name="Heiman D."/>
            <person name="Howarth C."/>
            <person name="Mehta T."/>
            <person name="Neiman D."/>
            <person name="Pearson M."/>
            <person name="Roberts A."/>
            <person name="Saif S."/>
            <person name="Shea T."/>
            <person name="Shenoy N."/>
            <person name="Sisk P."/>
            <person name="Stolte C."/>
            <person name="Sykes S."/>
            <person name="White J."/>
            <person name="Yandava C."/>
            <person name="Haas B."/>
            <person name="Henn M.R."/>
            <person name="Nusbaum C."/>
            <person name="Birren B."/>
        </authorList>
    </citation>
    <scope>NUCLEOTIDE SEQUENCE [LARGE SCALE GENOMIC DNA]</scope>
</reference>
<evidence type="ECO:0000313" key="2">
    <source>
        <dbReference type="EMBL" id="EFO20280.1"/>
    </source>
</evidence>
<accession>A0A1S0TU64</accession>
<dbReference type="AlphaFoldDB" id="A0A1S0TU64"/>
<dbReference type="KEGG" id="loa:LOAG_08212"/>
<feature type="compositionally biased region" description="Basic and acidic residues" evidence="1">
    <location>
        <begin position="1"/>
        <end position="17"/>
    </location>
</feature>
<feature type="region of interest" description="Disordered" evidence="1">
    <location>
        <begin position="1"/>
        <end position="22"/>
    </location>
</feature>
<name>A0A1S0TU64_LOALO</name>
<proteinExistence type="predicted"/>
<dbReference type="GeneID" id="9945638"/>
<organism evidence="2">
    <name type="scientific">Loa loa</name>
    <name type="common">Eye worm</name>
    <name type="synonym">Filaria loa</name>
    <dbReference type="NCBI Taxonomy" id="7209"/>
    <lineage>
        <taxon>Eukaryota</taxon>
        <taxon>Metazoa</taxon>
        <taxon>Ecdysozoa</taxon>
        <taxon>Nematoda</taxon>
        <taxon>Chromadorea</taxon>
        <taxon>Rhabditida</taxon>
        <taxon>Spirurina</taxon>
        <taxon>Spiruromorpha</taxon>
        <taxon>Filarioidea</taxon>
        <taxon>Onchocercidae</taxon>
        <taxon>Loa</taxon>
    </lineage>
</organism>